<feature type="region of interest" description="Disordered" evidence="1">
    <location>
        <begin position="1"/>
        <end position="41"/>
    </location>
</feature>
<dbReference type="EMBL" id="CAJHJT010000034">
    <property type="protein sequence ID" value="CAD7002544.1"/>
    <property type="molecule type" value="Genomic_DNA"/>
</dbReference>
<evidence type="ECO:0000313" key="2">
    <source>
        <dbReference type="EMBL" id="CAD7002544.1"/>
    </source>
</evidence>
<organism evidence="2 3">
    <name type="scientific">Ceratitis capitata</name>
    <name type="common">Mediterranean fruit fly</name>
    <name type="synonym">Tephritis capitata</name>
    <dbReference type="NCBI Taxonomy" id="7213"/>
    <lineage>
        <taxon>Eukaryota</taxon>
        <taxon>Metazoa</taxon>
        <taxon>Ecdysozoa</taxon>
        <taxon>Arthropoda</taxon>
        <taxon>Hexapoda</taxon>
        <taxon>Insecta</taxon>
        <taxon>Pterygota</taxon>
        <taxon>Neoptera</taxon>
        <taxon>Endopterygota</taxon>
        <taxon>Diptera</taxon>
        <taxon>Brachycera</taxon>
        <taxon>Muscomorpha</taxon>
        <taxon>Tephritoidea</taxon>
        <taxon>Tephritidae</taxon>
        <taxon>Ceratitis</taxon>
        <taxon>Ceratitis</taxon>
    </lineage>
</organism>
<protein>
    <submittedName>
        <fullName evidence="2">(Mediterranean fruit fly) hypothetical protein</fullName>
    </submittedName>
</protein>
<comment type="caution">
    <text evidence="2">The sequence shown here is derived from an EMBL/GenBank/DDBJ whole genome shotgun (WGS) entry which is preliminary data.</text>
</comment>
<name>A0A811UV35_CERCA</name>
<dbReference type="AlphaFoldDB" id="A0A811UV35"/>
<keyword evidence="3" id="KW-1185">Reference proteome</keyword>
<evidence type="ECO:0000313" key="3">
    <source>
        <dbReference type="Proteomes" id="UP000606786"/>
    </source>
</evidence>
<reference evidence="2" key="1">
    <citation type="submission" date="2020-11" db="EMBL/GenBank/DDBJ databases">
        <authorList>
            <person name="Whitehead M."/>
        </authorList>
    </citation>
    <scope>NUCLEOTIDE SEQUENCE</scope>
    <source>
        <strain evidence="2">EGII</strain>
    </source>
</reference>
<sequence>MMHCSSMHSSTREGMEIAHIPKWTQQRRPTSNVKIASEGEGAKEGARTLLGADHNCRQTIAINNKQ</sequence>
<gene>
    <name evidence="2" type="ORF">CCAP1982_LOCUS11033</name>
</gene>
<dbReference type="Proteomes" id="UP000606786">
    <property type="component" value="Unassembled WGS sequence"/>
</dbReference>
<accession>A0A811UV35</accession>
<proteinExistence type="predicted"/>
<feature type="compositionally biased region" description="Polar residues" evidence="1">
    <location>
        <begin position="23"/>
        <end position="34"/>
    </location>
</feature>
<evidence type="ECO:0000256" key="1">
    <source>
        <dbReference type="SAM" id="MobiDB-lite"/>
    </source>
</evidence>